<evidence type="ECO:0000256" key="4">
    <source>
        <dbReference type="ARBA" id="ARBA00022801"/>
    </source>
</evidence>
<feature type="binding site" evidence="9">
    <location>
        <position position="174"/>
    </location>
    <ligand>
        <name>ATP</name>
        <dbReference type="ChEBI" id="CHEBI:30616"/>
    </ligand>
</feature>
<dbReference type="OrthoDB" id="9804478at2"/>
<keyword evidence="6 9" id="KW-0238">DNA-binding</keyword>
<feature type="binding site" evidence="9">
    <location>
        <position position="184"/>
    </location>
    <ligand>
        <name>ATP</name>
        <dbReference type="ChEBI" id="CHEBI:30616"/>
    </ligand>
</feature>
<feature type="binding site" evidence="9">
    <location>
        <position position="318"/>
    </location>
    <ligand>
        <name>DNA</name>
        <dbReference type="ChEBI" id="CHEBI:16991"/>
    </ligand>
</feature>
<evidence type="ECO:0000313" key="12">
    <source>
        <dbReference type="Proteomes" id="UP000438120"/>
    </source>
</evidence>
<dbReference type="GO" id="GO:0000400">
    <property type="term" value="F:four-way junction DNA binding"/>
    <property type="evidence" value="ECO:0007669"/>
    <property type="project" value="UniProtKB-UniRule"/>
</dbReference>
<dbReference type="GO" id="GO:0005737">
    <property type="term" value="C:cytoplasm"/>
    <property type="evidence" value="ECO:0007669"/>
    <property type="project" value="UniProtKB-SubCell"/>
</dbReference>
<protein>
    <recommendedName>
        <fullName evidence="9">Holliday junction branch migration complex subunit RuvB</fullName>
        <ecNumber evidence="9">3.6.4.-</ecNumber>
    </recommendedName>
</protein>
<dbReference type="EC" id="3.6.4.-" evidence="9"/>
<evidence type="ECO:0000256" key="6">
    <source>
        <dbReference type="ARBA" id="ARBA00023125"/>
    </source>
</evidence>
<dbReference type="NCBIfam" id="NF000868">
    <property type="entry name" value="PRK00080.1"/>
    <property type="match status" value="1"/>
</dbReference>
<dbReference type="HAMAP" id="MF_00016">
    <property type="entry name" value="DNA_HJ_migration_RuvB"/>
    <property type="match status" value="1"/>
</dbReference>
<dbReference type="GO" id="GO:0016887">
    <property type="term" value="F:ATP hydrolysis activity"/>
    <property type="evidence" value="ECO:0007669"/>
    <property type="project" value="RHEA"/>
</dbReference>
<dbReference type="SMART" id="SM00382">
    <property type="entry name" value="AAA"/>
    <property type="match status" value="1"/>
</dbReference>
<keyword evidence="8 9" id="KW-0234">DNA repair</keyword>
<dbReference type="RefSeq" id="WP_154548166.1">
    <property type="nucleotide sequence ID" value="NZ_VUMX01000009.1"/>
</dbReference>
<dbReference type="InterPro" id="IPR003593">
    <property type="entry name" value="AAA+_ATPase"/>
</dbReference>
<dbReference type="Gene3D" id="1.10.10.10">
    <property type="entry name" value="Winged helix-like DNA-binding domain superfamily/Winged helix DNA-binding domain"/>
    <property type="match status" value="1"/>
</dbReference>
<gene>
    <name evidence="9 11" type="primary">ruvB</name>
    <name evidence="11" type="ORF">FYJ62_04525</name>
</gene>
<feature type="binding site" evidence="9">
    <location>
        <position position="294"/>
    </location>
    <ligand>
        <name>DNA</name>
        <dbReference type="ChEBI" id="CHEBI:16991"/>
    </ligand>
</feature>
<feature type="binding site" evidence="9">
    <location>
        <begin position="131"/>
        <end position="133"/>
    </location>
    <ligand>
        <name>ATP</name>
        <dbReference type="ChEBI" id="CHEBI:30616"/>
    </ligand>
</feature>
<dbReference type="Gene3D" id="1.10.8.60">
    <property type="match status" value="1"/>
</dbReference>
<organism evidence="11 12">
    <name type="scientific">Lactobacillus porci</name>
    <dbReference type="NCBI Taxonomy" id="2012477"/>
    <lineage>
        <taxon>Bacteria</taxon>
        <taxon>Bacillati</taxon>
        <taxon>Bacillota</taxon>
        <taxon>Bacilli</taxon>
        <taxon>Lactobacillales</taxon>
        <taxon>Lactobacillaceae</taxon>
        <taxon>Lactobacillus</taxon>
    </lineage>
</organism>
<dbReference type="Proteomes" id="UP000438120">
    <property type="component" value="Unassembled WGS sequence"/>
</dbReference>
<feature type="binding site" evidence="9">
    <location>
        <position position="69"/>
    </location>
    <ligand>
        <name>ATP</name>
        <dbReference type="ChEBI" id="CHEBI:30616"/>
    </ligand>
</feature>
<keyword evidence="2 9" id="KW-0547">Nucleotide-binding</keyword>
<dbReference type="InterPro" id="IPR041445">
    <property type="entry name" value="AAA_lid_4"/>
</dbReference>
<dbReference type="InterPro" id="IPR004605">
    <property type="entry name" value="DNA_helicase_Holl-junc_RuvB"/>
</dbReference>
<name>A0A6A8MDF2_9LACO</name>
<feature type="region of interest" description="Small ATPAse domain (RuvB-S)" evidence="9">
    <location>
        <begin position="185"/>
        <end position="255"/>
    </location>
</feature>
<comment type="catalytic activity">
    <reaction evidence="9">
        <text>ATP + H2O = ADP + phosphate + H(+)</text>
        <dbReference type="Rhea" id="RHEA:13065"/>
        <dbReference type="ChEBI" id="CHEBI:15377"/>
        <dbReference type="ChEBI" id="CHEBI:15378"/>
        <dbReference type="ChEBI" id="CHEBI:30616"/>
        <dbReference type="ChEBI" id="CHEBI:43474"/>
        <dbReference type="ChEBI" id="CHEBI:456216"/>
    </reaction>
</comment>
<evidence type="ECO:0000313" key="11">
    <source>
        <dbReference type="EMBL" id="MST86917.1"/>
    </source>
</evidence>
<dbReference type="GO" id="GO:0048476">
    <property type="term" value="C:Holliday junction resolvase complex"/>
    <property type="evidence" value="ECO:0007669"/>
    <property type="project" value="UniProtKB-UniRule"/>
</dbReference>
<dbReference type="Pfam" id="PF17864">
    <property type="entry name" value="AAA_lid_4"/>
    <property type="match status" value="1"/>
</dbReference>
<dbReference type="PANTHER" id="PTHR42848:SF1">
    <property type="entry name" value="HOLLIDAY JUNCTION BRANCH MIGRATION COMPLEX SUBUNIT RUVB"/>
    <property type="match status" value="1"/>
</dbReference>
<evidence type="ECO:0000256" key="9">
    <source>
        <dbReference type="HAMAP-Rule" id="MF_00016"/>
    </source>
</evidence>
<dbReference type="Gene3D" id="3.40.50.300">
    <property type="entry name" value="P-loop containing nucleotide triphosphate hydrolases"/>
    <property type="match status" value="1"/>
</dbReference>
<feature type="binding site" evidence="9">
    <location>
        <position position="65"/>
    </location>
    <ligand>
        <name>ATP</name>
        <dbReference type="ChEBI" id="CHEBI:30616"/>
    </ligand>
</feature>
<dbReference type="Pfam" id="PF05491">
    <property type="entry name" value="WHD_RuvB"/>
    <property type="match status" value="1"/>
</dbReference>
<dbReference type="GO" id="GO:0006281">
    <property type="term" value="P:DNA repair"/>
    <property type="evidence" value="ECO:0007669"/>
    <property type="project" value="UniProtKB-UniRule"/>
</dbReference>
<sequence>MTDEHITSQETVGPGEEAMELSLRPQYLSQYIGQTRVKKDMEIYIKAAKQRDEALDHVLLYGPPGLGKTTMAFVIANELGVKLKSTSGPAIERAGDLVALLSDLDPGDVLFIDEIHRLAKPVEEVLYSAMEDYYVDIVVGEGQTTHAVHLPLPPFTLIGATTLAGQLSAPLRDRFGIVEHMQYYEVKDLEDIVLRSSAVFHTKISPEAAHELARRSRGTPRVANRLLKRVRDFAEVKGESEISLATTAQALHQLQVDSAGLDQTDRKLLLTMIMSYGGGPVGIRTLASNIGEDRETIESLYEPYLLQKGFIVMTPRGRVVTGKAYRQLNLPLPGEE</sequence>
<comment type="caution">
    <text evidence="9">Lacks conserved residue(s) required for the propagation of feature annotation.</text>
</comment>
<comment type="subunit">
    <text evidence="9">Homohexamer. Forms an RuvA(8)-RuvB(12)-Holliday junction (HJ) complex. HJ DNA is sandwiched between 2 RuvA tetramers; dsDNA enters through RuvA and exits via RuvB. An RuvB hexamer assembles on each DNA strand where it exits the tetramer. Each RuvB hexamer is contacted by two RuvA subunits (via domain III) on 2 adjacent RuvB subunits; this complex drives branch migration. In the full resolvosome a probable DNA-RuvA(4)-RuvB(12)-RuvC(2) complex forms which resolves the HJ.</text>
</comment>
<feature type="binding site" evidence="9">
    <location>
        <position position="68"/>
    </location>
    <ligand>
        <name>ATP</name>
        <dbReference type="ChEBI" id="CHEBI:30616"/>
    </ligand>
</feature>
<dbReference type="InterPro" id="IPR008824">
    <property type="entry name" value="RuvB-like_N"/>
</dbReference>
<feature type="binding site" evidence="9">
    <location>
        <position position="69"/>
    </location>
    <ligand>
        <name>Mg(2+)</name>
        <dbReference type="ChEBI" id="CHEBI:18420"/>
    </ligand>
</feature>
<dbReference type="InterPro" id="IPR036390">
    <property type="entry name" value="WH_DNA-bd_sf"/>
</dbReference>
<dbReference type="InterPro" id="IPR036388">
    <property type="entry name" value="WH-like_DNA-bd_sf"/>
</dbReference>
<feature type="binding site" evidence="9">
    <location>
        <position position="221"/>
    </location>
    <ligand>
        <name>ATP</name>
        <dbReference type="ChEBI" id="CHEBI:30616"/>
    </ligand>
</feature>
<dbReference type="GO" id="GO:0006310">
    <property type="term" value="P:DNA recombination"/>
    <property type="evidence" value="ECO:0007669"/>
    <property type="project" value="UniProtKB-UniRule"/>
</dbReference>
<evidence type="ECO:0000256" key="3">
    <source>
        <dbReference type="ARBA" id="ARBA00022763"/>
    </source>
</evidence>
<dbReference type="GO" id="GO:0009378">
    <property type="term" value="F:four-way junction helicase activity"/>
    <property type="evidence" value="ECO:0007669"/>
    <property type="project" value="InterPro"/>
</dbReference>
<proteinExistence type="inferred from homology"/>
<evidence type="ECO:0000256" key="1">
    <source>
        <dbReference type="ARBA" id="ARBA00022490"/>
    </source>
</evidence>
<keyword evidence="12" id="KW-1185">Reference proteome</keyword>
<comment type="subcellular location">
    <subcellularLocation>
        <location evidence="9">Cytoplasm</location>
    </subcellularLocation>
</comment>
<dbReference type="Pfam" id="PF05496">
    <property type="entry name" value="RuvB_N"/>
    <property type="match status" value="1"/>
</dbReference>
<dbReference type="InterPro" id="IPR008823">
    <property type="entry name" value="RuvB_wg_C"/>
</dbReference>
<comment type="domain">
    <text evidence="9">Has 3 domains, the large (RuvB-L) and small ATPase (RuvB-S) domains and the C-terminal head (RuvB-H) domain. The head domain binds DNA, while the ATPase domains jointly bind ATP, ADP or are empty depending on the state of the subunit in the translocation cycle. During a single DNA translocation step the structure of each domain remains the same, but their relative positions change.</text>
</comment>
<reference evidence="11 12" key="1">
    <citation type="submission" date="2019-08" db="EMBL/GenBank/DDBJ databases">
        <title>In-depth cultivation of the pig gut microbiome towards novel bacterial diversity and tailored functional studies.</title>
        <authorList>
            <person name="Wylensek D."/>
            <person name="Hitch T.C.A."/>
            <person name="Clavel T."/>
        </authorList>
    </citation>
    <scope>NUCLEOTIDE SEQUENCE [LARGE SCALE GENOMIC DNA]</scope>
    <source>
        <strain evidence="11 12">Bifido-178-WT-2B</strain>
    </source>
</reference>
<comment type="caution">
    <text evidence="11">The sequence shown here is derived from an EMBL/GenBank/DDBJ whole genome shotgun (WGS) entry which is preliminary data.</text>
</comment>
<dbReference type="AlphaFoldDB" id="A0A6A8MDF2"/>
<dbReference type="PANTHER" id="PTHR42848">
    <property type="match status" value="1"/>
</dbReference>
<feature type="region of interest" description="Head domain (RuvB-H)" evidence="9">
    <location>
        <begin position="258"/>
        <end position="336"/>
    </location>
</feature>
<keyword evidence="5 9" id="KW-0067">ATP-binding</keyword>
<dbReference type="GO" id="GO:0005524">
    <property type="term" value="F:ATP binding"/>
    <property type="evidence" value="ECO:0007669"/>
    <property type="project" value="UniProtKB-UniRule"/>
</dbReference>
<dbReference type="SUPFAM" id="SSF52540">
    <property type="entry name" value="P-loop containing nucleoside triphosphate hydrolases"/>
    <property type="match status" value="1"/>
</dbReference>
<comment type="similarity">
    <text evidence="9">Belongs to the RuvB family.</text>
</comment>
<keyword evidence="11" id="KW-0347">Helicase</keyword>
<dbReference type="SUPFAM" id="SSF46785">
    <property type="entry name" value="Winged helix' DNA-binding domain"/>
    <property type="match status" value="1"/>
</dbReference>
<feature type="binding site" evidence="9">
    <location>
        <position position="24"/>
    </location>
    <ligand>
        <name>ATP</name>
        <dbReference type="ChEBI" id="CHEBI:30616"/>
    </ligand>
</feature>
<accession>A0A6A8MDF2</accession>
<comment type="function">
    <text evidence="9">The RuvA-RuvB-RuvC complex processes Holliday junction (HJ) DNA during genetic recombination and DNA repair, while the RuvA-RuvB complex plays an important role in the rescue of blocked DNA replication forks via replication fork reversal (RFR). RuvA specifically binds to HJ cruciform DNA, conferring on it an open structure. The RuvB hexamer acts as an ATP-dependent pump, pulling dsDNA into and through the RuvAB complex. RuvB forms 2 homohexamers on either side of HJ DNA bound by 1 or 2 RuvA tetramers; 4 subunits per hexamer contact DNA at a time. Coordinated motions by a converter formed by DNA-disengaged RuvB subunits stimulates ATP hydrolysis and nucleotide exchange. Immobilization of the converter enables RuvB to convert the ATP-contained energy into a lever motion, pulling 2 nucleotides of DNA out of the RuvA tetramer per ATP hydrolyzed, thus driving DNA branch migration. The RuvB motors rotate together with the DNA substrate, which together with the progressing nucleotide cycle form the mechanistic basis for DNA recombination by continuous HJ branch migration. Branch migration allows RuvC to scan DNA until it finds its consensus sequence, where it cleaves and resolves cruciform DNA.</text>
</comment>
<feature type="binding site" evidence="9">
    <location>
        <position position="70"/>
    </location>
    <ligand>
        <name>ATP</name>
        <dbReference type="ChEBI" id="CHEBI:30616"/>
    </ligand>
</feature>
<evidence type="ECO:0000256" key="2">
    <source>
        <dbReference type="ARBA" id="ARBA00022741"/>
    </source>
</evidence>
<feature type="domain" description="AAA+ ATPase" evidence="10">
    <location>
        <begin position="54"/>
        <end position="185"/>
    </location>
</feature>
<evidence type="ECO:0000256" key="5">
    <source>
        <dbReference type="ARBA" id="ARBA00022840"/>
    </source>
</evidence>
<evidence type="ECO:0000256" key="7">
    <source>
        <dbReference type="ARBA" id="ARBA00023172"/>
    </source>
</evidence>
<evidence type="ECO:0000256" key="8">
    <source>
        <dbReference type="ARBA" id="ARBA00023204"/>
    </source>
</evidence>
<keyword evidence="4 9" id="KW-0378">Hydrolase</keyword>
<dbReference type="EMBL" id="VUMX01000009">
    <property type="protein sequence ID" value="MST86917.1"/>
    <property type="molecule type" value="Genomic_DNA"/>
</dbReference>
<keyword evidence="3 9" id="KW-0227">DNA damage</keyword>
<keyword evidence="1 9" id="KW-0963">Cytoplasm</keyword>
<dbReference type="NCBIfam" id="TIGR00635">
    <property type="entry name" value="ruvB"/>
    <property type="match status" value="1"/>
</dbReference>
<evidence type="ECO:0000259" key="10">
    <source>
        <dbReference type="SMART" id="SM00382"/>
    </source>
</evidence>
<feature type="binding site" evidence="9">
    <location>
        <position position="23"/>
    </location>
    <ligand>
        <name>ATP</name>
        <dbReference type="ChEBI" id="CHEBI:30616"/>
    </ligand>
</feature>
<dbReference type="InterPro" id="IPR027417">
    <property type="entry name" value="P-loop_NTPase"/>
</dbReference>
<dbReference type="CDD" id="cd00009">
    <property type="entry name" value="AAA"/>
    <property type="match status" value="1"/>
</dbReference>
<keyword evidence="7 9" id="KW-0233">DNA recombination</keyword>